<evidence type="ECO:0008006" key="3">
    <source>
        <dbReference type="Google" id="ProtNLM"/>
    </source>
</evidence>
<dbReference type="NCBIfam" id="NF033205">
    <property type="entry name" value="IPExxxVDY"/>
    <property type="match status" value="1"/>
</dbReference>
<dbReference type="InterPro" id="IPR047690">
    <property type="entry name" value="IPExxxVDY_fam"/>
</dbReference>
<dbReference type="Proteomes" id="UP000095552">
    <property type="component" value="Unassembled WGS sequence"/>
</dbReference>
<sequence>MAKNKLEITYDYDFPLWALNANAKPYKLAWSINQELDLALTKVENLKIGFTGGKSLSIVNYNDINEFRAIRLLRNRAEESEGQFDAFLVPEMKNFDYFIVLENESQTLDENAFFSKIKEIPFVQFAIKVNIKSLKSRDNLIF</sequence>
<organism evidence="1 2">
    <name type="scientific">Roseivirga misakiensis</name>
    <dbReference type="NCBI Taxonomy" id="1563681"/>
    <lineage>
        <taxon>Bacteria</taxon>
        <taxon>Pseudomonadati</taxon>
        <taxon>Bacteroidota</taxon>
        <taxon>Cytophagia</taxon>
        <taxon>Cytophagales</taxon>
        <taxon>Roseivirgaceae</taxon>
        <taxon>Roseivirga</taxon>
    </lineage>
</organism>
<dbReference type="RefSeq" id="WP_069835426.1">
    <property type="nucleotide sequence ID" value="NZ_MDGQ01000005.1"/>
</dbReference>
<evidence type="ECO:0000313" key="2">
    <source>
        <dbReference type="Proteomes" id="UP000095552"/>
    </source>
</evidence>
<protein>
    <recommendedName>
        <fullName evidence="3">IPExxxVDY family protein</fullName>
    </recommendedName>
</protein>
<dbReference type="EMBL" id="MDGQ01000005">
    <property type="protein sequence ID" value="OEJ99963.1"/>
    <property type="molecule type" value="Genomic_DNA"/>
</dbReference>
<dbReference type="AlphaFoldDB" id="A0A1E5SLK0"/>
<proteinExistence type="predicted"/>
<dbReference type="STRING" id="1563681.BFP71_10490"/>
<gene>
    <name evidence="1" type="ORF">BFP71_10490</name>
</gene>
<keyword evidence="2" id="KW-1185">Reference proteome</keyword>
<reference evidence="1 2" key="1">
    <citation type="submission" date="2016-08" db="EMBL/GenBank/DDBJ databases">
        <title>Draft genome of Fabibacter sp. strain SK-8.</title>
        <authorList>
            <person name="Wong S.-K."/>
            <person name="Hamasaki K."/>
            <person name="Yoshizawa S."/>
        </authorList>
    </citation>
    <scope>NUCLEOTIDE SEQUENCE [LARGE SCALE GENOMIC DNA]</scope>
    <source>
        <strain evidence="1 2">SK-8</strain>
    </source>
</reference>
<dbReference type="OrthoDB" id="676614at2"/>
<accession>A0A1E5SLK0</accession>
<comment type="caution">
    <text evidence="1">The sequence shown here is derived from an EMBL/GenBank/DDBJ whole genome shotgun (WGS) entry which is preliminary data.</text>
</comment>
<evidence type="ECO:0000313" key="1">
    <source>
        <dbReference type="EMBL" id="OEJ99963.1"/>
    </source>
</evidence>
<name>A0A1E5SLK0_9BACT</name>